<keyword evidence="2 10" id="KW-0690">Ribosome biogenesis</keyword>
<evidence type="ECO:0000313" key="13">
    <source>
        <dbReference type="EMBL" id="SFE39997.1"/>
    </source>
</evidence>
<comment type="subunit">
    <text evidence="10">Monomer. Associates with 30S ribosomal subunit, binds 16S rRNA.</text>
</comment>
<feature type="binding site" evidence="10">
    <location>
        <position position="260"/>
    </location>
    <ligand>
        <name>Zn(2+)</name>
        <dbReference type="ChEBI" id="CHEBI:29105"/>
    </ligand>
</feature>
<evidence type="ECO:0000313" key="14">
    <source>
        <dbReference type="Proteomes" id="UP000199516"/>
    </source>
</evidence>
<keyword evidence="14" id="KW-1185">Reference proteome</keyword>
<dbReference type="InterPro" id="IPR027417">
    <property type="entry name" value="P-loop_NTPase"/>
</dbReference>
<reference evidence="13 14" key="1">
    <citation type="submission" date="2016-10" db="EMBL/GenBank/DDBJ databases">
        <authorList>
            <person name="de Groot N.N."/>
        </authorList>
    </citation>
    <scope>NUCLEOTIDE SEQUENCE [LARGE SCALE GENOMIC DNA]</scope>
    <source>
        <strain evidence="13 14">DSM 23995</strain>
    </source>
</reference>
<gene>
    <name evidence="10" type="primary">rsgA</name>
    <name evidence="13" type="ORF">SAMN05192532_101710</name>
</gene>
<keyword evidence="7 10" id="KW-0862">Zinc</keyword>
<evidence type="ECO:0000259" key="11">
    <source>
        <dbReference type="PROSITE" id="PS50936"/>
    </source>
</evidence>
<dbReference type="NCBIfam" id="TIGR00157">
    <property type="entry name" value="ribosome small subunit-dependent GTPase A"/>
    <property type="match status" value="1"/>
</dbReference>
<dbReference type="Pfam" id="PF16745">
    <property type="entry name" value="RsgA_N"/>
    <property type="match status" value="1"/>
</dbReference>
<dbReference type="InterPro" id="IPR031944">
    <property type="entry name" value="RsgA_N"/>
</dbReference>
<dbReference type="RefSeq" id="WP_091657368.1">
    <property type="nucleotide sequence ID" value="NZ_FONT01000001.1"/>
</dbReference>
<dbReference type="InterPro" id="IPR004881">
    <property type="entry name" value="Ribosome_biogen_GTPase_RsgA"/>
</dbReference>
<sequence length="292" mass="33336">MEEGIIVKALSGYYYVENSQGTYQCRGRGLFRKQKINPLVGDRVKFEIDQNEEGYVYEISERRNALIRPPVANIDQSFLVFSAEEPAFSSLLLDRFLVHMEAMDIESVIIVNKIDLADESTKQELNQYKENYERCGYPFFFLSGTKGEGVQQLTPLLEQKLTIAAGQSGVGKSTILNSLVPSLDLKTGEISKHLGRGKHTTRHVELVRMYGGLVADTPGFSSLDFQDISENNLDICFPEMRERMPACKFRGCTHRKEPGCAVKEAVEAKDIPNYRYDHYVTFYEEILNQRRY</sequence>
<organism evidence="13 14">
    <name type="scientific">Alteribacillus iranensis</name>
    <dbReference type="NCBI Taxonomy" id="930128"/>
    <lineage>
        <taxon>Bacteria</taxon>
        <taxon>Bacillati</taxon>
        <taxon>Bacillota</taxon>
        <taxon>Bacilli</taxon>
        <taxon>Bacillales</taxon>
        <taxon>Bacillaceae</taxon>
        <taxon>Alteribacillus</taxon>
    </lineage>
</organism>
<evidence type="ECO:0000256" key="7">
    <source>
        <dbReference type="ARBA" id="ARBA00022833"/>
    </source>
</evidence>
<dbReference type="OrthoDB" id="9809485at2"/>
<dbReference type="GO" id="GO:0019843">
    <property type="term" value="F:rRNA binding"/>
    <property type="evidence" value="ECO:0007669"/>
    <property type="project" value="UniProtKB-KW"/>
</dbReference>
<evidence type="ECO:0000256" key="6">
    <source>
        <dbReference type="ARBA" id="ARBA00022801"/>
    </source>
</evidence>
<evidence type="ECO:0000259" key="12">
    <source>
        <dbReference type="PROSITE" id="PS51721"/>
    </source>
</evidence>
<dbReference type="Gene3D" id="3.40.50.300">
    <property type="entry name" value="P-loop containing nucleotide triphosphate hydrolases"/>
    <property type="match status" value="1"/>
</dbReference>
<dbReference type="InterPro" id="IPR010914">
    <property type="entry name" value="RsgA_GTPase_dom"/>
</dbReference>
<comment type="similarity">
    <text evidence="10">Belongs to the TRAFAC class YlqF/YawG GTPase family. RsgA subfamily.</text>
</comment>
<keyword evidence="4 10" id="KW-0699">rRNA-binding</keyword>
<protein>
    <recommendedName>
        <fullName evidence="10">Small ribosomal subunit biogenesis GTPase RsgA</fullName>
        <ecNumber evidence="10">3.6.1.-</ecNumber>
    </recommendedName>
</protein>
<feature type="binding site" evidence="10">
    <location>
        <begin position="112"/>
        <end position="115"/>
    </location>
    <ligand>
        <name>GTP</name>
        <dbReference type="ChEBI" id="CHEBI:37565"/>
    </ligand>
</feature>
<dbReference type="Gene3D" id="1.10.40.50">
    <property type="entry name" value="Probable gtpase engc, domain 3"/>
    <property type="match status" value="1"/>
</dbReference>
<dbReference type="Proteomes" id="UP000199516">
    <property type="component" value="Unassembled WGS sequence"/>
</dbReference>
<dbReference type="GO" id="GO:0003924">
    <property type="term" value="F:GTPase activity"/>
    <property type="evidence" value="ECO:0007669"/>
    <property type="project" value="UniProtKB-UniRule"/>
</dbReference>
<dbReference type="STRING" id="930128.SAMN05192532_101710"/>
<evidence type="ECO:0000256" key="1">
    <source>
        <dbReference type="ARBA" id="ARBA00022490"/>
    </source>
</evidence>
<feature type="binding site" evidence="10">
    <location>
        <position position="247"/>
    </location>
    <ligand>
        <name>Zn(2+)</name>
        <dbReference type="ChEBI" id="CHEBI:29105"/>
    </ligand>
</feature>
<evidence type="ECO:0000256" key="8">
    <source>
        <dbReference type="ARBA" id="ARBA00022884"/>
    </source>
</evidence>
<keyword evidence="1 10" id="KW-0963">Cytoplasm</keyword>
<evidence type="ECO:0000256" key="10">
    <source>
        <dbReference type="HAMAP-Rule" id="MF_01820"/>
    </source>
</evidence>
<feature type="binding site" evidence="10">
    <location>
        <begin position="166"/>
        <end position="174"/>
    </location>
    <ligand>
        <name>GTP</name>
        <dbReference type="ChEBI" id="CHEBI:37565"/>
    </ligand>
</feature>
<dbReference type="PROSITE" id="PS51721">
    <property type="entry name" value="G_CP"/>
    <property type="match status" value="1"/>
</dbReference>
<dbReference type="GO" id="GO:0042274">
    <property type="term" value="P:ribosomal small subunit biogenesis"/>
    <property type="evidence" value="ECO:0007669"/>
    <property type="project" value="UniProtKB-UniRule"/>
</dbReference>
<dbReference type="GO" id="GO:0005737">
    <property type="term" value="C:cytoplasm"/>
    <property type="evidence" value="ECO:0007669"/>
    <property type="project" value="UniProtKB-SubCell"/>
</dbReference>
<dbReference type="PROSITE" id="PS50936">
    <property type="entry name" value="ENGC_GTPASE"/>
    <property type="match status" value="1"/>
</dbReference>
<evidence type="ECO:0000256" key="9">
    <source>
        <dbReference type="ARBA" id="ARBA00023134"/>
    </source>
</evidence>
<keyword evidence="9 10" id="KW-0342">GTP-binding</keyword>
<feature type="domain" description="EngC GTPase" evidence="11">
    <location>
        <begin position="72"/>
        <end position="221"/>
    </location>
</feature>
<evidence type="ECO:0000256" key="4">
    <source>
        <dbReference type="ARBA" id="ARBA00022730"/>
    </source>
</evidence>
<evidence type="ECO:0000256" key="3">
    <source>
        <dbReference type="ARBA" id="ARBA00022723"/>
    </source>
</evidence>
<keyword evidence="8 10" id="KW-0694">RNA-binding</keyword>
<dbReference type="InterPro" id="IPR012340">
    <property type="entry name" value="NA-bd_OB-fold"/>
</dbReference>
<comment type="subcellular location">
    <subcellularLocation>
        <location evidence="10">Cytoplasm</location>
    </subcellularLocation>
</comment>
<dbReference type="SUPFAM" id="SSF50249">
    <property type="entry name" value="Nucleic acid-binding proteins"/>
    <property type="match status" value="1"/>
</dbReference>
<feature type="binding site" evidence="10">
    <location>
        <position position="252"/>
    </location>
    <ligand>
        <name>Zn(2+)</name>
        <dbReference type="ChEBI" id="CHEBI:29105"/>
    </ligand>
</feature>
<feature type="domain" description="CP-type G" evidence="12">
    <location>
        <begin position="63"/>
        <end position="223"/>
    </location>
</feature>
<dbReference type="Gene3D" id="2.40.50.140">
    <property type="entry name" value="Nucleic acid-binding proteins"/>
    <property type="match status" value="1"/>
</dbReference>
<evidence type="ECO:0000256" key="5">
    <source>
        <dbReference type="ARBA" id="ARBA00022741"/>
    </source>
</evidence>
<dbReference type="SUPFAM" id="SSF52540">
    <property type="entry name" value="P-loop containing nucleoside triphosphate hydrolases"/>
    <property type="match status" value="1"/>
</dbReference>
<comment type="function">
    <text evidence="10">One of several proteins that assist in the late maturation steps of the functional core of the 30S ribosomal subunit. Helps release RbfA from mature subunits. May play a role in the assembly of ribosomal proteins into the subunit. Circularly permuted GTPase that catalyzes slow GTP hydrolysis, GTPase activity is stimulated by the 30S ribosomal subunit.</text>
</comment>
<accession>A0A1I2A8B4</accession>
<dbReference type="AlphaFoldDB" id="A0A1I2A8B4"/>
<comment type="cofactor">
    <cofactor evidence="10">
        <name>Zn(2+)</name>
        <dbReference type="ChEBI" id="CHEBI:29105"/>
    </cofactor>
    <text evidence="10">Binds 1 zinc ion per subunit.</text>
</comment>
<proteinExistence type="inferred from homology"/>
<dbReference type="PANTHER" id="PTHR32120">
    <property type="entry name" value="SMALL RIBOSOMAL SUBUNIT BIOGENESIS GTPASE RSGA"/>
    <property type="match status" value="1"/>
</dbReference>
<dbReference type="GO" id="GO:0005525">
    <property type="term" value="F:GTP binding"/>
    <property type="evidence" value="ECO:0007669"/>
    <property type="project" value="UniProtKB-UniRule"/>
</dbReference>
<dbReference type="HAMAP" id="MF_01820">
    <property type="entry name" value="GTPase_RsgA"/>
    <property type="match status" value="1"/>
</dbReference>
<dbReference type="GO" id="GO:0046872">
    <property type="term" value="F:metal ion binding"/>
    <property type="evidence" value="ECO:0007669"/>
    <property type="project" value="UniProtKB-KW"/>
</dbReference>
<keyword evidence="5 10" id="KW-0547">Nucleotide-binding</keyword>
<keyword evidence="3 10" id="KW-0479">Metal-binding</keyword>
<dbReference type="Pfam" id="PF03193">
    <property type="entry name" value="RsgA_GTPase"/>
    <property type="match status" value="1"/>
</dbReference>
<dbReference type="EMBL" id="FONT01000001">
    <property type="protein sequence ID" value="SFE39997.1"/>
    <property type="molecule type" value="Genomic_DNA"/>
</dbReference>
<dbReference type="CDD" id="cd01854">
    <property type="entry name" value="YjeQ_EngC"/>
    <property type="match status" value="1"/>
</dbReference>
<dbReference type="InterPro" id="IPR030378">
    <property type="entry name" value="G_CP_dom"/>
</dbReference>
<name>A0A1I2A8B4_9BACI</name>
<dbReference type="PANTHER" id="PTHR32120:SF11">
    <property type="entry name" value="SMALL RIBOSOMAL SUBUNIT BIOGENESIS GTPASE RSGA 1, MITOCHONDRIAL-RELATED"/>
    <property type="match status" value="1"/>
</dbReference>
<feature type="binding site" evidence="10">
    <location>
        <position position="254"/>
    </location>
    <ligand>
        <name>Zn(2+)</name>
        <dbReference type="ChEBI" id="CHEBI:29105"/>
    </ligand>
</feature>
<keyword evidence="6 10" id="KW-0378">Hydrolase</keyword>
<dbReference type="EC" id="3.6.1.-" evidence="10"/>
<dbReference type="CDD" id="cd04466">
    <property type="entry name" value="S1_YloQ_GTPase"/>
    <property type="match status" value="1"/>
</dbReference>
<evidence type="ECO:0000256" key="2">
    <source>
        <dbReference type="ARBA" id="ARBA00022517"/>
    </source>
</evidence>